<evidence type="ECO:0000313" key="2">
    <source>
        <dbReference type="Proteomes" id="UP000298860"/>
    </source>
</evidence>
<dbReference type="Proteomes" id="UP000298860">
    <property type="component" value="Unassembled WGS sequence"/>
</dbReference>
<accession>A0A4D4J404</accession>
<dbReference type="RefSeq" id="WP_137812532.1">
    <property type="nucleotide sequence ID" value="NZ_BJFL01000003.1"/>
</dbReference>
<comment type="caution">
    <text evidence="1">The sequence shown here is derived from an EMBL/GenBank/DDBJ whole genome shotgun (WGS) entry which is preliminary data.</text>
</comment>
<proteinExistence type="predicted"/>
<name>A0A4D4J404_9PSEU</name>
<sequence length="216" mass="23947">MSHGFPPGLTYQSPLFSGPPTVHGVYRGVNVFADRSRNSSTWDLWDVVNLLDPEVLSWGSRHEHESTMRVAVELTGPLPYLTIANREGTNDSIAVGSDGQPPHPFDKWNVDFAHSLSIGYPPFDDRYVVSSGDIGFLRTVMRPELAQWMVSVHDRVRWQKVVFLESRVWALSSDKQLDPGHVLPLADYLIEMLHHTHPVATPAPAPGAQAFGGDTA</sequence>
<reference evidence="2" key="1">
    <citation type="submission" date="2019-04" db="EMBL/GenBank/DDBJ databases">
        <title>Draft genome sequence of Pseudonocardiaceae bacterium SL3-2-4.</title>
        <authorList>
            <person name="Ningsih F."/>
            <person name="Yokota A."/>
            <person name="Sakai Y."/>
            <person name="Nanatani K."/>
            <person name="Yabe S."/>
            <person name="Oetari A."/>
            <person name="Sjamsuridzal W."/>
        </authorList>
    </citation>
    <scope>NUCLEOTIDE SEQUENCE [LARGE SCALE GENOMIC DNA]</scope>
    <source>
        <strain evidence="2">SL3-2-4</strain>
    </source>
</reference>
<evidence type="ECO:0000313" key="1">
    <source>
        <dbReference type="EMBL" id="GDY29359.1"/>
    </source>
</evidence>
<protein>
    <submittedName>
        <fullName evidence="1">Uncharacterized protein</fullName>
    </submittedName>
</protein>
<dbReference type="OrthoDB" id="3812641at2"/>
<gene>
    <name evidence="1" type="ORF">GTS_09920</name>
</gene>
<organism evidence="1 2">
    <name type="scientific">Gandjariella thermophila</name>
    <dbReference type="NCBI Taxonomy" id="1931992"/>
    <lineage>
        <taxon>Bacteria</taxon>
        <taxon>Bacillati</taxon>
        <taxon>Actinomycetota</taxon>
        <taxon>Actinomycetes</taxon>
        <taxon>Pseudonocardiales</taxon>
        <taxon>Pseudonocardiaceae</taxon>
        <taxon>Gandjariella</taxon>
    </lineage>
</organism>
<keyword evidence="2" id="KW-1185">Reference proteome</keyword>
<dbReference type="EMBL" id="BJFL01000003">
    <property type="protein sequence ID" value="GDY29359.1"/>
    <property type="molecule type" value="Genomic_DNA"/>
</dbReference>
<dbReference type="AlphaFoldDB" id="A0A4D4J404"/>